<dbReference type="InParanoid" id="A0A7N2R4A6"/>
<dbReference type="EMBL" id="LRBV02000005">
    <property type="status" value="NOT_ANNOTATED_CDS"/>
    <property type="molecule type" value="Genomic_DNA"/>
</dbReference>
<reference evidence="2" key="2">
    <citation type="submission" date="2021-01" db="UniProtKB">
        <authorList>
            <consortium name="EnsemblPlants"/>
        </authorList>
    </citation>
    <scope>IDENTIFICATION</scope>
</reference>
<dbReference type="EnsemblPlants" id="QL05p012359:mrna">
    <property type="protein sequence ID" value="QL05p012359:mrna:CDS:3"/>
    <property type="gene ID" value="QL05p012359"/>
</dbReference>
<sequence length="131" mass="14009">MGVNELVQQAALAEQNAISKFAHASALDKVSSGRWRSKQPAPYQGDVEAIRSPERESGFQSKNFGTSGGGGGGYDSVDVASGREYHDATLARQAESGLNIEDGVQVGRKELPDYERAGPTKVSFSYIPTFI</sequence>
<evidence type="ECO:0000313" key="3">
    <source>
        <dbReference type="Proteomes" id="UP000594261"/>
    </source>
</evidence>
<feature type="compositionally biased region" description="Basic and acidic residues" evidence="1">
    <location>
        <begin position="48"/>
        <end position="57"/>
    </location>
</feature>
<evidence type="ECO:0000313" key="2">
    <source>
        <dbReference type="EnsemblPlants" id="QL05p012359:mrna:CDS:3"/>
    </source>
</evidence>
<feature type="region of interest" description="Disordered" evidence="1">
    <location>
        <begin position="29"/>
        <end position="79"/>
    </location>
</feature>
<organism evidence="2 3">
    <name type="scientific">Quercus lobata</name>
    <name type="common">Valley oak</name>
    <dbReference type="NCBI Taxonomy" id="97700"/>
    <lineage>
        <taxon>Eukaryota</taxon>
        <taxon>Viridiplantae</taxon>
        <taxon>Streptophyta</taxon>
        <taxon>Embryophyta</taxon>
        <taxon>Tracheophyta</taxon>
        <taxon>Spermatophyta</taxon>
        <taxon>Magnoliopsida</taxon>
        <taxon>eudicotyledons</taxon>
        <taxon>Gunneridae</taxon>
        <taxon>Pentapetalae</taxon>
        <taxon>rosids</taxon>
        <taxon>fabids</taxon>
        <taxon>Fagales</taxon>
        <taxon>Fagaceae</taxon>
        <taxon>Quercus</taxon>
    </lineage>
</organism>
<name>A0A7N2R4A6_QUELO</name>
<evidence type="ECO:0000256" key="1">
    <source>
        <dbReference type="SAM" id="MobiDB-lite"/>
    </source>
</evidence>
<dbReference type="Gramene" id="QL05p012359:mrna">
    <property type="protein sequence ID" value="QL05p012359:mrna:CDS:3"/>
    <property type="gene ID" value="QL05p012359"/>
</dbReference>
<keyword evidence="3" id="KW-1185">Reference proteome</keyword>
<dbReference type="Proteomes" id="UP000594261">
    <property type="component" value="Chromosome 5"/>
</dbReference>
<protein>
    <submittedName>
        <fullName evidence="2">Uncharacterized protein</fullName>
    </submittedName>
</protein>
<accession>A0A7N2R4A6</accession>
<reference evidence="2 3" key="1">
    <citation type="journal article" date="2016" name="G3 (Bethesda)">
        <title>First Draft Assembly and Annotation of the Genome of a California Endemic Oak Quercus lobata Nee (Fagaceae).</title>
        <authorList>
            <person name="Sork V.L."/>
            <person name="Fitz-Gibbon S.T."/>
            <person name="Puiu D."/>
            <person name="Crepeau M."/>
            <person name="Gugger P.F."/>
            <person name="Sherman R."/>
            <person name="Stevens K."/>
            <person name="Langley C.H."/>
            <person name="Pellegrini M."/>
            <person name="Salzberg S.L."/>
        </authorList>
    </citation>
    <scope>NUCLEOTIDE SEQUENCE [LARGE SCALE GENOMIC DNA]</scope>
    <source>
        <strain evidence="2 3">cv. SW786</strain>
    </source>
</reference>
<proteinExistence type="predicted"/>
<dbReference type="AlphaFoldDB" id="A0A7N2R4A6"/>